<keyword evidence="4 5" id="KW-1283">Bacterial microcompartment</keyword>
<dbReference type="eggNOG" id="COG4302">
    <property type="taxonomic scope" value="Bacteria"/>
</dbReference>
<comment type="function">
    <text evidence="5">Catalyzes the deamination of various vicinal amino-alcohols to oxo compounds. Allows this organism to utilize ethanolamine as the sole source of nitrogen and carbon in the presence of external vitamin B12.</text>
</comment>
<organism evidence="6 7">
    <name type="scientific">Planctopirus limnophila (strain ATCC 43296 / DSM 3776 / IFAM 1008 / Mu 290)</name>
    <name type="common">Planctomyces limnophilus</name>
    <dbReference type="NCBI Taxonomy" id="521674"/>
    <lineage>
        <taxon>Bacteria</taxon>
        <taxon>Pseudomonadati</taxon>
        <taxon>Planctomycetota</taxon>
        <taxon>Planctomycetia</taxon>
        <taxon>Planctomycetales</taxon>
        <taxon>Planctomycetaceae</taxon>
        <taxon>Planctopirus</taxon>
    </lineage>
</organism>
<keyword evidence="2 5" id="KW-0456">Lyase</keyword>
<dbReference type="PIRSF" id="PIRSF018982">
    <property type="entry name" value="EutC"/>
    <property type="match status" value="1"/>
</dbReference>
<dbReference type="EMBL" id="CP001744">
    <property type="protein sequence ID" value="ADG67614.1"/>
    <property type="molecule type" value="Genomic_DNA"/>
</dbReference>
<keyword evidence="1 5" id="KW-0846">Cobalamin</keyword>
<dbReference type="EC" id="4.3.1.7" evidence="5"/>
<name>D5SXP7_PLAL2</name>
<evidence type="ECO:0000256" key="4">
    <source>
        <dbReference type="ARBA" id="ARBA00024446"/>
    </source>
</evidence>
<comment type="similarity">
    <text evidence="5">Belongs to the EutC family.</text>
</comment>
<accession>D5SXP7</accession>
<comment type="subunit">
    <text evidence="5">The basic unit is a heterodimer which dimerizes to form tetramers. The heterotetramers trimerize; 6 large subunits form a core ring with 6 small subunits projecting outwards.</text>
</comment>
<dbReference type="GO" id="GO:0008851">
    <property type="term" value="F:ethanolamine ammonia-lyase activity"/>
    <property type="evidence" value="ECO:0007669"/>
    <property type="project" value="UniProtKB-UniRule"/>
</dbReference>
<evidence type="ECO:0000313" key="7">
    <source>
        <dbReference type="Proteomes" id="UP000002220"/>
    </source>
</evidence>
<keyword evidence="7" id="KW-1185">Reference proteome</keyword>
<dbReference type="AlphaFoldDB" id="D5SXP7"/>
<dbReference type="UniPathway" id="UPA00560"/>
<comment type="catalytic activity">
    <reaction evidence="5">
        <text>ethanolamine = acetaldehyde + NH4(+)</text>
        <dbReference type="Rhea" id="RHEA:15313"/>
        <dbReference type="ChEBI" id="CHEBI:15343"/>
        <dbReference type="ChEBI" id="CHEBI:28938"/>
        <dbReference type="ChEBI" id="CHEBI:57603"/>
        <dbReference type="EC" id="4.3.1.7"/>
    </reaction>
</comment>
<dbReference type="GO" id="GO:0031419">
    <property type="term" value="F:cobalamin binding"/>
    <property type="evidence" value="ECO:0007669"/>
    <property type="project" value="UniProtKB-UniRule"/>
</dbReference>
<protein>
    <recommendedName>
        <fullName evidence="5">Ethanolamine ammonia-lyase small subunit</fullName>
        <shortName evidence="5">EAL small subunit</shortName>
        <ecNumber evidence="5">4.3.1.7</ecNumber>
    </recommendedName>
</protein>
<dbReference type="Gene3D" id="3.40.50.11240">
    <property type="entry name" value="Ethanolamine ammonia-lyase light chain (EutC)"/>
    <property type="match status" value="1"/>
</dbReference>
<dbReference type="OrthoDB" id="114248at2"/>
<evidence type="ECO:0000256" key="1">
    <source>
        <dbReference type="ARBA" id="ARBA00022628"/>
    </source>
</evidence>
<dbReference type="RefSeq" id="WP_013110045.1">
    <property type="nucleotide sequence ID" value="NC_014148.1"/>
</dbReference>
<dbReference type="Proteomes" id="UP000002220">
    <property type="component" value="Chromosome"/>
</dbReference>
<dbReference type="NCBIfam" id="NF003971">
    <property type="entry name" value="PRK05465.1"/>
    <property type="match status" value="1"/>
</dbReference>
<evidence type="ECO:0000256" key="3">
    <source>
        <dbReference type="ARBA" id="ARBA00023285"/>
    </source>
</evidence>
<feature type="binding site" evidence="5">
    <location>
        <position position="166"/>
    </location>
    <ligand>
        <name>adenosylcob(III)alamin</name>
        <dbReference type="ChEBI" id="CHEBI:18408"/>
    </ligand>
</feature>
<reference evidence="6 7" key="1">
    <citation type="journal article" date="2010" name="Stand. Genomic Sci.">
        <title>Complete genome sequence of Planctomyces limnophilus type strain (Mu 290).</title>
        <authorList>
            <person name="Labutti K."/>
            <person name="Sikorski J."/>
            <person name="Schneider S."/>
            <person name="Nolan M."/>
            <person name="Lucas S."/>
            <person name="Glavina Del Rio T."/>
            <person name="Tice H."/>
            <person name="Cheng J.F."/>
            <person name="Goodwin L."/>
            <person name="Pitluck S."/>
            <person name="Liolios K."/>
            <person name="Ivanova N."/>
            <person name="Mavromatis K."/>
            <person name="Mikhailova N."/>
            <person name="Pati A."/>
            <person name="Chen A."/>
            <person name="Palaniappan K."/>
            <person name="Land M."/>
            <person name="Hauser L."/>
            <person name="Chang Y.J."/>
            <person name="Jeffries C.D."/>
            <person name="Tindall B.J."/>
            <person name="Rohde M."/>
            <person name="Goker M."/>
            <person name="Woyke T."/>
            <person name="Bristow J."/>
            <person name="Eisen J.A."/>
            <person name="Markowitz V."/>
            <person name="Hugenholtz P."/>
            <person name="Kyrpides N.C."/>
            <person name="Klenk H.P."/>
            <person name="Lapidus A."/>
        </authorList>
    </citation>
    <scope>NUCLEOTIDE SEQUENCE [LARGE SCALE GENOMIC DNA]</scope>
    <source>
        <strain evidence="7">ATCC 43296 / DSM 3776 / IFAM 1008 / Mu 290</strain>
    </source>
</reference>
<dbReference type="GO" id="GO:0046336">
    <property type="term" value="P:ethanolamine catabolic process"/>
    <property type="evidence" value="ECO:0007669"/>
    <property type="project" value="UniProtKB-UniRule"/>
</dbReference>
<comment type="pathway">
    <text evidence="5">Amine and polyamine degradation; ethanolamine degradation.</text>
</comment>
<comment type="subcellular location">
    <subcellularLocation>
        <location evidence="5">Bacterial microcompartment</location>
    </subcellularLocation>
</comment>
<dbReference type="GO" id="GO:0009350">
    <property type="term" value="C:ethanolamine ammonia-lyase complex"/>
    <property type="evidence" value="ECO:0007669"/>
    <property type="project" value="UniProtKB-UniRule"/>
</dbReference>
<proteinExistence type="inferred from homology"/>
<dbReference type="HOGENOM" id="CLU_068224_1_0_0"/>
<feature type="binding site" evidence="5">
    <location>
        <position position="187"/>
    </location>
    <ligand>
        <name>adenosylcob(III)alamin</name>
        <dbReference type="ChEBI" id="CHEBI:18408"/>
    </ligand>
</feature>
<dbReference type="GO" id="GO:0031471">
    <property type="term" value="C:ethanolamine degradation polyhedral organelle"/>
    <property type="evidence" value="ECO:0007669"/>
    <property type="project" value="UniProtKB-UniRule"/>
</dbReference>
<dbReference type="PANTHER" id="PTHR39330:SF1">
    <property type="entry name" value="ETHANOLAMINE AMMONIA-LYASE SMALL SUBUNIT"/>
    <property type="match status" value="1"/>
</dbReference>
<evidence type="ECO:0000313" key="6">
    <source>
        <dbReference type="EMBL" id="ADG67614.1"/>
    </source>
</evidence>
<dbReference type="KEGG" id="plm:Plim_1784"/>
<dbReference type="HAMAP" id="MF_00601">
    <property type="entry name" value="EutC"/>
    <property type="match status" value="1"/>
</dbReference>
<dbReference type="Pfam" id="PF05985">
    <property type="entry name" value="EutC"/>
    <property type="match status" value="1"/>
</dbReference>
<dbReference type="InterPro" id="IPR042255">
    <property type="entry name" value="EutC_N"/>
</dbReference>
<evidence type="ECO:0000256" key="5">
    <source>
        <dbReference type="HAMAP-Rule" id="MF_00601"/>
    </source>
</evidence>
<keyword evidence="3 5" id="KW-0170">Cobalt</keyword>
<dbReference type="InterPro" id="IPR042251">
    <property type="entry name" value="EutC_C"/>
</dbReference>
<sequence>MVSPETQPDAWSSWQELTSARIALGRAGGSLPTREWLKFSLAHARARDAVHIELDSQRLSDEMQSLGWETIVVASQAHDRTEMLQRPDRGRKLRPDDAIRLQQLASTATPGPSDGYTFDLAILVADGLSAVAAQAHAVGLLKNLLPPFHDRGWRISPIVIAHQGRVALQDEVGSCLNARLILSLIGERPGLGSPDSLGAYFVYEPRPGRNDAQRNCVSNIRPDGLPLPAAADTLIYLLTASHTRHLSGVDLKDDRVLLEENTNPMKSMDSPSEKDGSHS</sequence>
<dbReference type="Gene3D" id="1.10.30.40">
    <property type="entry name" value="Ethanolamine ammonia-lyase light chain (EutC), N-terminal domain"/>
    <property type="match status" value="1"/>
</dbReference>
<dbReference type="PANTHER" id="PTHR39330">
    <property type="entry name" value="ETHANOLAMINE AMMONIA-LYASE LIGHT CHAIN"/>
    <property type="match status" value="1"/>
</dbReference>
<dbReference type="GO" id="GO:0006520">
    <property type="term" value="P:amino acid metabolic process"/>
    <property type="evidence" value="ECO:0007669"/>
    <property type="project" value="InterPro"/>
</dbReference>
<dbReference type="InterPro" id="IPR009246">
    <property type="entry name" value="EutC"/>
</dbReference>
<gene>
    <name evidence="5" type="primary">eutC</name>
    <name evidence="6" type="ordered locus">Plim_1784</name>
</gene>
<evidence type="ECO:0000256" key="2">
    <source>
        <dbReference type="ARBA" id="ARBA00023239"/>
    </source>
</evidence>
<dbReference type="STRING" id="521674.Plim_1784"/>
<feature type="binding site" evidence="5">
    <location>
        <position position="216"/>
    </location>
    <ligand>
        <name>adenosylcob(III)alamin</name>
        <dbReference type="ChEBI" id="CHEBI:18408"/>
    </ligand>
</feature>
<comment type="cofactor">
    <cofactor evidence="5">
        <name>adenosylcob(III)alamin</name>
        <dbReference type="ChEBI" id="CHEBI:18408"/>
    </cofactor>
    <text evidence="5">Binds between the large and small subunits.</text>
</comment>